<feature type="region of interest" description="Disordered" evidence="1">
    <location>
        <begin position="1"/>
        <end position="134"/>
    </location>
</feature>
<feature type="compositionally biased region" description="Basic and acidic residues" evidence="1">
    <location>
        <begin position="618"/>
        <end position="654"/>
    </location>
</feature>
<accession>A0AAV4H317</accession>
<evidence type="ECO:0000313" key="3">
    <source>
        <dbReference type="Proteomes" id="UP000762676"/>
    </source>
</evidence>
<protein>
    <submittedName>
        <fullName evidence="2">Uncharacterized protein</fullName>
    </submittedName>
</protein>
<feature type="region of interest" description="Disordered" evidence="1">
    <location>
        <begin position="352"/>
        <end position="509"/>
    </location>
</feature>
<comment type="caution">
    <text evidence="2">The sequence shown here is derived from an EMBL/GenBank/DDBJ whole genome shotgun (WGS) entry which is preliminary data.</text>
</comment>
<gene>
    <name evidence="2" type="ORF">ElyMa_006185800</name>
</gene>
<name>A0AAV4H317_9GAST</name>
<proteinExistence type="predicted"/>
<feature type="compositionally biased region" description="Polar residues" evidence="1">
    <location>
        <begin position="601"/>
        <end position="617"/>
    </location>
</feature>
<feature type="compositionally biased region" description="Polar residues" evidence="1">
    <location>
        <begin position="31"/>
        <end position="46"/>
    </location>
</feature>
<sequence>MASEENGSKPEVLDELGSSFLDAPEGGNGTLDITNETNPSQTVSKTDINETAEEGGEETSLALEEVEHEEQEEEEGAEGEEEAEAEVVDADVSNEEEKGAQSVEKVEPSADSLKTDAKIKEQQEEEEEAKENEEVEKKMAEKFDPNQMPQVNVSILATRRWQIKVYPLRPSDFMSGHISKVFKQAKESLLYLYTAGNNGKFSNGKAELYVSTISQAAKVMHNLIKMEFFHPETNIKIIRKNDDGTVVEKAYMRFDTKMTSLLCQPTGPQRRVGTKRERIIGSVFLKNLPDGATKDMLRVMFPFAAEINFNPEKFKDSTARLVLSNRNGVIPCLKAFSKVELGGNILELRPLEKRDRSEDGPKKSSDTEKSDKPKTDEKAATPSKDATKETVKKDDTKETAEKDTAKKGDASEPATSANQKDDRKPQGSTPKKNDPKQGRGGLSKAGQNNSRFGGLNKKYPQNKYNQQQRWQDKQGGLGGARNRGALRATGRGSGFANNRSRFNNTSVGGGGFRTAASSARMQMGGGMGGRSDLVNAEMTKEMMQLQAQLNNAIKNQMNMLSQTQMALEQAKRGAAVSTAAAAAAMGASGGGGGGSGGFGFSRSTNVNQGQYNRGSAEQNRRNQLETGGRQKADNRNRARDRRESFGNRGARDTRASNFGGKRNTARAGLDSYGDASYPKRSNMGSMGRSWAEETEDLDVYRDSSSLGYGSRGGYADEGGDYTDDVAYDNLYSARSGTSRLYGGSSFGASARNLDYGGSAYDYGY</sequence>
<feature type="compositionally biased region" description="Acidic residues" evidence="1">
    <location>
        <begin position="64"/>
        <end position="94"/>
    </location>
</feature>
<feature type="region of interest" description="Disordered" evidence="1">
    <location>
        <begin position="598"/>
        <end position="689"/>
    </location>
</feature>
<dbReference type="AlphaFoldDB" id="A0AAV4H317"/>
<organism evidence="2 3">
    <name type="scientific">Elysia marginata</name>
    <dbReference type="NCBI Taxonomy" id="1093978"/>
    <lineage>
        <taxon>Eukaryota</taxon>
        <taxon>Metazoa</taxon>
        <taxon>Spiralia</taxon>
        <taxon>Lophotrochozoa</taxon>
        <taxon>Mollusca</taxon>
        <taxon>Gastropoda</taxon>
        <taxon>Heterobranchia</taxon>
        <taxon>Euthyneura</taxon>
        <taxon>Panpulmonata</taxon>
        <taxon>Sacoglossa</taxon>
        <taxon>Placobranchoidea</taxon>
        <taxon>Plakobranchidae</taxon>
        <taxon>Elysia</taxon>
    </lineage>
</organism>
<evidence type="ECO:0000313" key="2">
    <source>
        <dbReference type="EMBL" id="GFR91855.1"/>
    </source>
</evidence>
<dbReference type="Proteomes" id="UP000762676">
    <property type="component" value="Unassembled WGS sequence"/>
</dbReference>
<feature type="compositionally biased region" description="Basic and acidic residues" evidence="1">
    <location>
        <begin position="419"/>
        <end position="437"/>
    </location>
</feature>
<feature type="compositionally biased region" description="Basic and acidic residues" evidence="1">
    <location>
        <begin position="1"/>
        <end position="12"/>
    </location>
</feature>
<dbReference type="EMBL" id="BMAT01012410">
    <property type="protein sequence ID" value="GFR91855.1"/>
    <property type="molecule type" value="Genomic_DNA"/>
</dbReference>
<evidence type="ECO:0000256" key="1">
    <source>
        <dbReference type="SAM" id="MobiDB-lite"/>
    </source>
</evidence>
<feature type="compositionally biased region" description="Basic and acidic residues" evidence="1">
    <location>
        <begin position="95"/>
        <end position="122"/>
    </location>
</feature>
<keyword evidence="3" id="KW-1185">Reference proteome</keyword>
<feature type="compositionally biased region" description="Polar residues" evidence="1">
    <location>
        <begin position="495"/>
        <end position="506"/>
    </location>
</feature>
<feature type="compositionally biased region" description="Acidic residues" evidence="1">
    <location>
        <begin position="123"/>
        <end position="134"/>
    </location>
</feature>
<feature type="compositionally biased region" description="Basic and acidic residues" evidence="1">
    <location>
        <begin position="352"/>
        <end position="410"/>
    </location>
</feature>
<feature type="compositionally biased region" description="Low complexity" evidence="1">
    <location>
        <begin position="456"/>
        <end position="468"/>
    </location>
</feature>
<reference evidence="2 3" key="1">
    <citation type="journal article" date="2021" name="Elife">
        <title>Chloroplast acquisition without the gene transfer in kleptoplastic sea slugs, Plakobranchus ocellatus.</title>
        <authorList>
            <person name="Maeda T."/>
            <person name="Takahashi S."/>
            <person name="Yoshida T."/>
            <person name="Shimamura S."/>
            <person name="Takaki Y."/>
            <person name="Nagai Y."/>
            <person name="Toyoda A."/>
            <person name="Suzuki Y."/>
            <person name="Arimoto A."/>
            <person name="Ishii H."/>
            <person name="Satoh N."/>
            <person name="Nishiyama T."/>
            <person name="Hasebe M."/>
            <person name="Maruyama T."/>
            <person name="Minagawa J."/>
            <person name="Obokata J."/>
            <person name="Shigenobu S."/>
        </authorList>
    </citation>
    <scope>NUCLEOTIDE SEQUENCE [LARGE SCALE GENOMIC DNA]</scope>
</reference>